<evidence type="ECO:0000256" key="1">
    <source>
        <dbReference type="ARBA" id="ARBA00001917"/>
    </source>
</evidence>
<evidence type="ECO:0000256" key="6">
    <source>
        <dbReference type="ARBA" id="ARBA00022741"/>
    </source>
</evidence>
<evidence type="ECO:0000256" key="11">
    <source>
        <dbReference type="ARBA" id="ARBA00067136"/>
    </source>
</evidence>
<dbReference type="Gene3D" id="3.20.20.70">
    <property type="entry name" value="Aldolase class I"/>
    <property type="match status" value="1"/>
</dbReference>
<dbReference type="CDD" id="cd04730">
    <property type="entry name" value="NPD_like"/>
    <property type="match status" value="1"/>
</dbReference>
<evidence type="ECO:0000256" key="5">
    <source>
        <dbReference type="ARBA" id="ARBA00022643"/>
    </source>
</evidence>
<keyword evidence="7" id="KW-0560">Oxidoreductase</keyword>
<dbReference type="InterPro" id="IPR013785">
    <property type="entry name" value="Aldolase_TIM"/>
</dbReference>
<dbReference type="SUPFAM" id="SSF51412">
    <property type="entry name" value="Inosine monophosphate dehydrogenase (IMPDH)"/>
    <property type="match status" value="1"/>
</dbReference>
<evidence type="ECO:0000256" key="4">
    <source>
        <dbReference type="ARBA" id="ARBA00022630"/>
    </source>
</evidence>
<keyword evidence="3" id="KW-0216">Detoxification</keyword>
<keyword evidence="5" id="KW-0288">FMN</keyword>
<organism evidence="12 13">
    <name type="scientific">Xanthomonas populi</name>
    <dbReference type="NCBI Taxonomy" id="53414"/>
    <lineage>
        <taxon>Bacteria</taxon>
        <taxon>Pseudomonadati</taxon>
        <taxon>Pseudomonadota</taxon>
        <taxon>Gammaproteobacteria</taxon>
        <taxon>Lysobacterales</taxon>
        <taxon>Lysobacteraceae</taxon>
        <taxon>Xanthomonas</taxon>
    </lineage>
</organism>
<keyword evidence="4" id="KW-0285">Flavoprotein</keyword>
<evidence type="ECO:0000313" key="12">
    <source>
        <dbReference type="EMBL" id="PPU90950.1"/>
    </source>
</evidence>
<evidence type="ECO:0000256" key="9">
    <source>
        <dbReference type="ARBA" id="ARBA00031155"/>
    </source>
</evidence>
<dbReference type="GO" id="GO:0009636">
    <property type="term" value="P:response to toxic substance"/>
    <property type="evidence" value="ECO:0007669"/>
    <property type="project" value="UniProtKB-KW"/>
</dbReference>
<evidence type="ECO:0000256" key="8">
    <source>
        <dbReference type="ARBA" id="ARBA00023033"/>
    </source>
</evidence>
<dbReference type="GO" id="GO:0000166">
    <property type="term" value="F:nucleotide binding"/>
    <property type="evidence" value="ECO:0007669"/>
    <property type="project" value="UniProtKB-KW"/>
</dbReference>
<comment type="caution">
    <text evidence="12">The sequence shown here is derived from an EMBL/GenBank/DDBJ whole genome shotgun (WGS) entry which is preliminary data.</text>
</comment>
<keyword evidence="8 12" id="KW-0503">Monooxygenase</keyword>
<name>A0A2S7EL99_9XANT</name>
<comment type="cofactor">
    <cofactor evidence="1">
        <name>FMN</name>
        <dbReference type="ChEBI" id="CHEBI:58210"/>
    </cofactor>
</comment>
<evidence type="ECO:0000256" key="10">
    <source>
        <dbReference type="ARBA" id="ARBA00049401"/>
    </source>
</evidence>
<sequence>MRRCARHRARRHWIWLDRCSGPEACSFSKAITEVSATPSFALDGPYANLARFCQRFGLRVPILLSPMAGACPVPLSAAVANAGGMGAMGAVLSQPQEILAWMAALCETSAGPVQINLWIPDPAPVRDADAEARLREFLAQWGPSVPESAGDATPVDFDAQFEALLAARPAVASSIMGLFRPDQIARLKAAGIAWFACATTLDEALAAQAAGADAVVAQGAEAGGHRGAFDASQAELQMTGLFALVPRLVDHLHVPVIAAGGIANARGIAAALTLGASAVQIGTGLLRTPEAALPSAWADALAHAEPEQTRQTRAFSGRLGRALVTPYVRTATAADAPPPAPYPVQRALTARMRQAAARSNRLDAMQAWAGQSAWMAPAQPAAQLVTQWWADAQALLCR</sequence>
<evidence type="ECO:0000313" key="13">
    <source>
        <dbReference type="Proteomes" id="UP000239939"/>
    </source>
</evidence>
<dbReference type="EMBL" id="MDEJ01000121">
    <property type="protein sequence ID" value="PPU90950.1"/>
    <property type="molecule type" value="Genomic_DNA"/>
</dbReference>
<gene>
    <name evidence="12" type="ORF">XpopCFBP1817_16150</name>
</gene>
<dbReference type="InterPro" id="IPR004136">
    <property type="entry name" value="NMO"/>
</dbReference>
<comment type="similarity">
    <text evidence="2">Belongs to the nitronate monooxygenase family. NMO class I subfamily.</text>
</comment>
<reference evidence="13" key="1">
    <citation type="submission" date="2016-08" db="EMBL/GenBank/DDBJ databases">
        <authorList>
            <person name="Merda D."/>
            <person name="Briand M."/>
            <person name="Taghouti G."/>
            <person name="Carrere S."/>
            <person name="Gouzy J."/>
            <person name="Portier P."/>
            <person name="Jacques M.-A."/>
            <person name="Fischer-Le Saux M."/>
        </authorList>
    </citation>
    <scope>NUCLEOTIDE SEQUENCE [LARGE SCALE GENOMIC DNA]</scope>
    <source>
        <strain evidence="13">CFBP1817</strain>
    </source>
</reference>
<dbReference type="PANTHER" id="PTHR42747">
    <property type="entry name" value="NITRONATE MONOOXYGENASE-RELATED"/>
    <property type="match status" value="1"/>
</dbReference>
<dbReference type="OrthoDB" id="9778912at2"/>
<dbReference type="Proteomes" id="UP000239939">
    <property type="component" value="Unassembled WGS sequence"/>
</dbReference>
<proteinExistence type="inferred from homology"/>
<evidence type="ECO:0000256" key="2">
    <source>
        <dbReference type="ARBA" id="ARBA00009881"/>
    </source>
</evidence>
<protein>
    <recommendedName>
        <fullName evidence="11">Nitronate monooxygenase</fullName>
    </recommendedName>
    <alternativeName>
        <fullName evidence="9">Propionate 3-nitronate monooxygenase</fullName>
    </alternativeName>
</protein>
<dbReference type="PANTHER" id="PTHR42747:SF3">
    <property type="entry name" value="NITRONATE MONOOXYGENASE-RELATED"/>
    <property type="match status" value="1"/>
</dbReference>
<evidence type="ECO:0000256" key="7">
    <source>
        <dbReference type="ARBA" id="ARBA00023002"/>
    </source>
</evidence>
<keyword evidence="13" id="KW-1185">Reference proteome</keyword>
<dbReference type="GO" id="GO:0018580">
    <property type="term" value="F:nitronate monooxygenase activity"/>
    <property type="evidence" value="ECO:0007669"/>
    <property type="project" value="InterPro"/>
</dbReference>
<dbReference type="Pfam" id="PF03060">
    <property type="entry name" value="NMO"/>
    <property type="match status" value="1"/>
</dbReference>
<dbReference type="FunFam" id="3.20.20.70:FF:000154">
    <property type="entry name" value="Probable nitronate monooxygenase"/>
    <property type="match status" value="1"/>
</dbReference>
<evidence type="ECO:0000256" key="3">
    <source>
        <dbReference type="ARBA" id="ARBA00022575"/>
    </source>
</evidence>
<dbReference type="AlphaFoldDB" id="A0A2S7EL99"/>
<keyword evidence="6" id="KW-0547">Nucleotide-binding</keyword>
<comment type="catalytic activity">
    <reaction evidence="10">
        <text>3 propionate 3-nitronate + 3 O2 + H2O = 3 3-oxopropanoate + 2 nitrate + nitrite + H2O2 + 3 H(+)</text>
        <dbReference type="Rhea" id="RHEA:57332"/>
        <dbReference type="ChEBI" id="CHEBI:15377"/>
        <dbReference type="ChEBI" id="CHEBI:15378"/>
        <dbReference type="ChEBI" id="CHEBI:15379"/>
        <dbReference type="ChEBI" id="CHEBI:16240"/>
        <dbReference type="ChEBI" id="CHEBI:16301"/>
        <dbReference type="ChEBI" id="CHEBI:17632"/>
        <dbReference type="ChEBI" id="CHEBI:33190"/>
        <dbReference type="ChEBI" id="CHEBI:136067"/>
    </reaction>
</comment>
<accession>A0A2S7EL99</accession>